<feature type="non-terminal residue" evidence="2">
    <location>
        <position position="325"/>
    </location>
</feature>
<dbReference type="EMBL" id="UINC01118782">
    <property type="protein sequence ID" value="SVC92144.1"/>
    <property type="molecule type" value="Genomic_DNA"/>
</dbReference>
<gene>
    <name evidence="2" type="ORF">METZ01_LOCUS344998</name>
</gene>
<feature type="non-terminal residue" evidence="2">
    <location>
        <position position="1"/>
    </location>
</feature>
<feature type="region of interest" description="Disordered" evidence="1">
    <location>
        <begin position="303"/>
        <end position="325"/>
    </location>
</feature>
<organism evidence="2">
    <name type="scientific">marine metagenome</name>
    <dbReference type="NCBI Taxonomy" id="408172"/>
    <lineage>
        <taxon>unclassified sequences</taxon>
        <taxon>metagenomes</taxon>
        <taxon>ecological metagenomes</taxon>
    </lineage>
</organism>
<dbReference type="AlphaFoldDB" id="A0A382R318"/>
<protein>
    <submittedName>
        <fullName evidence="2">Uncharacterized protein</fullName>
    </submittedName>
</protein>
<proteinExistence type="predicted"/>
<evidence type="ECO:0000256" key="1">
    <source>
        <dbReference type="SAM" id="MobiDB-lite"/>
    </source>
</evidence>
<accession>A0A382R318</accession>
<evidence type="ECO:0000313" key="2">
    <source>
        <dbReference type="EMBL" id="SVC92144.1"/>
    </source>
</evidence>
<sequence length="325" mass="36101">EFLGGLLMFRQDQRDVAREKFQHILERVPNVELANKTLFSLSEIYGLEQRYLEQLNLLRTVGRLGQSSKRLHVPGKALSIVVHDRDLGVSRGQTRIPVVVTSKPGGDKELVYLRSTAGAGKGLFRGEIDTVLGTVKPGDRMLQITGRDVIESDYPADFKAQFRTVPLSDVEIRIAADGQFDVASSEIVDLKKETLTQQIEREQAEEEIDQRVSQGRPPTQVKPGNRIFLRVKDADRDRGDEKDRLLIKLVANSGDQVQVELKETSAHSGEFKAAIPTAELPAGASATDSAIDHNPLMAIDHSTESYWQSEPNGESPKLLTVDMKH</sequence>
<name>A0A382R318_9ZZZZ</name>
<reference evidence="2" key="1">
    <citation type="submission" date="2018-05" db="EMBL/GenBank/DDBJ databases">
        <authorList>
            <person name="Lanie J.A."/>
            <person name="Ng W.-L."/>
            <person name="Kazmierczak K.M."/>
            <person name="Andrzejewski T.M."/>
            <person name="Davidsen T.M."/>
            <person name="Wayne K.J."/>
            <person name="Tettelin H."/>
            <person name="Glass J.I."/>
            <person name="Rusch D."/>
            <person name="Podicherti R."/>
            <person name="Tsui H.-C.T."/>
            <person name="Winkler M.E."/>
        </authorList>
    </citation>
    <scope>NUCLEOTIDE SEQUENCE</scope>
</reference>